<evidence type="ECO:0008006" key="12">
    <source>
        <dbReference type="Google" id="ProtNLM"/>
    </source>
</evidence>
<accession>A0A2T2WLK7</accession>
<dbReference type="InterPro" id="IPR003838">
    <property type="entry name" value="ABC3_permease_C"/>
</dbReference>
<evidence type="ECO:0000313" key="10">
    <source>
        <dbReference type="EMBL" id="PSR23119.1"/>
    </source>
</evidence>
<evidence type="ECO:0000259" key="8">
    <source>
        <dbReference type="Pfam" id="PF02687"/>
    </source>
</evidence>
<proteinExistence type="inferred from homology"/>
<dbReference type="GO" id="GO:0022857">
    <property type="term" value="F:transmembrane transporter activity"/>
    <property type="evidence" value="ECO:0007669"/>
    <property type="project" value="TreeGrafter"/>
</dbReference>
<organism evidence="10 11">
    <name type="scientific">Sulfobacillus acidophilus</name>
    <dbReference type="NCBI Taxonomy" id="53633"/>
    <lineage>
        <taxon>Bacteria</taxon>
        <taxon>Bacillati</taxon>
        <taxon>Bacillota</taxon>
        <taxon>Clostridia</taxon>
        <taxon>Eubacteriales</taxon>
        <taxon>Clostridiales Family XVII. Incertae Sedis</taxon>
        <taxon>Sulfobacillus</taxon>
    </lineage>
</organism>
<dbReference type="PANTHER" id="PTHR30572">
    <property type="entry name" value="MEMBRANE COMPONENT OF TRANSPORTER-RELATED"/>
    <property type="match status" value="1"/>
</dbReference>
<dbReference type="InterPro" id="IPR025857">
    <property type="entry name" value="MacB_PCD"/>
</dbReference>
<keyword evidence="5 7" id="KW-0472">Membrane</keyword>
<reference evidence="10 11" key="1">
    <citation type="journal article" date="2014" name="BMC Genomics">
        <title>Comparison of environmental and isolate Sulfobacillus genomes reveals diverse carbon, sulfur, nitrogen, and hydrogen metabolisms.</title>
        <authorList>
            <person name="Justice N.B."/>
            <person name="Norman A."/>
            <person name="Brown C.T."/>
            <person name="Singh A."/>
            <person name="Thomas B.C."/>
            <person name="Banfield J.F."/>
        </authorList>
    </citation>
    <scope>NUCLEOTIDE SEQUENCE [LARGE SCALE GENOMIC DNA]</scope>
    <source>
        <strain evidence="10">AMDSBA3</strain>
    </source>
</reference>
<gene>
    <name evidence="10" type="ORF">C7B45_04045</name>
</gene>
<keyword evidence="3 7" id="KW-0812">Transmembrane</keyword>
<sequence>MRIDDVVRHAVRPLRVYKLRSGLSLMGILIGVAAVITLTTLVRSASLSVSGRVENLGTNLVIVTMNPLVEASNMQDGLTLRQSRSLERLPGFALAAPVDYETTTAGHGETTAPVTVYGSSPRLTSVLQYHLALGRNWTAKDVSTQQRVVVLGSQTSRQLFGERNPIGRRIALNGASYRVVGVLAPKGAFFDINQDAVAIVPITTYQMQSGIHTVESVYLKTASPAANPNEIHRLEDRLNHDLGNANRYTVMTQSEMLTVTHKISTLLTRVLTGVAAISVLVGGIGMLNVLLMSVSERVREIGVRKTVGARRAEILAQFMLESVIVAMIGGMLGAALGIGASVLLTQRLHIALVLNPWIPAAGVVASMGVGALCGIYPAARAATLPPVEALRRP</sequence>
<dbReference type="InterPro" id="IPR050250">
    <property type="entry name" value="Macrolide_Exporter_MacB"/>
</dbReference>
<comment type="subcellular location">
    <subcellularLocation>
        <location evidence="1">Cell membrane</location>
        <topology evidence="1">Multi-pass membrane protein</topology>
    </subcellularLocation>
</comment>
<dbReference type="AlphaFoldDB" id="A0A2T2WLK7"/>
<dbReference type="EMBL" id="PXYV01000008">
    <property type="protein sequence ID" value="PSR23119.1"/>
    <property type="molecule type" value="Genomic_DNA"/>
</dbReference>
<protein>
    <recommendedName>
        <fullName evidence="12">ABC transporter permease</fullName>
    </recommendedName>
</protein>
<comment type="similarity">
    <text evidence="6">Belongs to the ABC-4 integral membrane protein family.</text>
</comment>
<evidence type="ECO:0000256" key="7">
    <source>
        <dbReference type="SAM" id="Phobius"/>
    </source>
</evidence>
<keyword evidence="4 7" id="KW-1133">Transmembrane helix</keyword>
<evidence type="ECO:0000259" key="9">
    <source>
        <dbReference type="Pfam" id="PF12704"/>
    </source>
</evidence>
<name>A0A2T2WLK7_9FIRM</name>
<feature type="domain" description="MacB-like periplasmic core" evidence="9">
    <location>
        <begin position="21"/>
        <end position="226"/>
    </location>
</feature>
<dbReference type="Proteomes" id="UP000241848">
    <property type="component" value="Unassembled WGS sequence"/>
</dbReference>
<dbReference type="Pfam" id="PF12704">
    <property type="entry name" value="MacB_PCD"/>
    <property type="match status" value="1"/>
</dbReference>
<dbReference type="GO" id="GO:0005886">
    <property type="term" value="C:plasma membrane"/>
    <property type="evidence" value="ECO:0007669"/>
    <property type="project" value="UniProtKB-SubCell"/>
</dbReference>
<feature type="transmembrane region" description="Helical" evidence="7">
    <location>
        <begin position="21"/>
        <end position="42"/>
    </location>
</feature>
<feature type="transmembrane region" description="Helical" evidence="7">
    <location>
        <begin position="356"/>
        <end position="376"/>
    </location>
</feature>
<evidence type="ECO:0000256" key="5">
    <source>
        <dbReference type="ARBA" id="ARBA00023136"/>
    </source>
</evidence>
<evidence type="ECO:0000256" key="1">
    <source>
        <dbReference type="ARBA" id="ARBA00004651"/>
    </source>
</evidence>
<keyword evidence="2" id="KW-1003">Cell membrane</keyword>
<dbReference type="PANTHER" id="PTHR30572:SF4">
    <property type="entry name" value="ABC TRANSPORTER PERMEASE YTRF"/>
    <property type="match status" value="1"/>
</dbReference>
<evidence type="ECO:0000256" key="3">
    <source>
        <dbReference type="ARBA" id="ARBA00022692"/>
    </source>
</evidence>
<feature type="domain" description="ABC3 transporter permease C-terminal" evidence="8">
    <location>
        <begin position="274"/>
        <end position="386"/>
    </location>
</feature>
<feature type="transmembrane region" description="Helical" evidence="7">
    <location>
        <begin position="315"/>
        <end position="344"/>
    </location>
</feature>
<dbReference type="Pfam" id="PF02687">
    <property type="entry name" value="FtsX"/>
    <property type="match status" value="1"/>
</dbReference>
<evidence type="ECO:0000256" key="2">
    <source>
        <dbReference type="ARBA" id="ARBA00022475"/>
    </source>
</evidence>
<evidence type="ECO:0000256" key="6">
    <source>
        <dbReference type="ARBA" id="ARBA00038076"/>
    </source>
</evidence>
<comment type="caution">
    <text evidence="10">The sequence shown here is derived from an EMBL/GenBank/DDBJ whole genome shotgun (WGS) entry which is preliminary data.</text>
</comment>
<feature type="transmembrane region" description="Helical" evidence="7">
    <location>
        <begin position="270"/>
        <end position="294"/>
    </location>
</feature>
<evidence type="ECO:0000313" key="11">
    <source>
        <dbReference type="Proteomes" id="UP000241848"/>
    </source>
</evidence>
<evidence type="ECO:0000256" key="4">
    <source>
        <dbReference type="ARBA" id="ARBA00022989"/>
    </source>
</evidence>